<dbReference type="OrthoDB" id="6621374at2759"/>
<reference evidence="1" key="1">
    <citation type="submission" date="2022-01" db="EMBL/GenBank/DDBJ databases">
        <authorList>
            <person name="King R."/>
        </authorList>
    </citation>
    <scope>NUCLEOTIDE SEQUENCE</scope>
</reference>
<evidence type="ECO:0000313" key="2">
    <source>
        <dbReference type="Proteomes" id="UP001152798"/>
    </source>
</evidence>
<accession>A0A9P0H586</accession>
<dbReference type="EMBL" id="OV725079">
    <property type="protein sequence ID" value="CAH1395644.1"/>
    <property type="molecule type" value="Genomic_DNA"/>
</dbReference>
<keyword evidence="2" id="KW-1185">Reference proteome</keyword>
<gene>
    <name evidence="1" type="ORF">NEZAVI_LOCUS5886</name>
</gene>
<organism evidence="1 2">
    <name type="scientific">Nezara viridula</name>
    <name type="common">Southern green stink bug</name>
    <name type="synonym">Cimex viridulus</name>
    <dbReference type="NCBI Taxonomy" id="85310"/>
    <lineage>
        <taxon>Eukaryota</taxon>
        <taxon>Metazoa</taxon>
        <taxon>Ecdysozoa</taxon>
        <taxon>Arthropoda</taxon>
        <taxon>Hexapoda</taxon>
        <taxon>Insecta</taxon>
        <taxon>Pterygota</taxon>
        <taxon>Neoptera</taxon>
        <taxon>Paraneoptera</taxon>
        <taxon>Hemiptera</taxon>
        <taxon>Heteroptera</taxon>
        <taxon>Panheteroptera</taxon>
        <taxon>Pentatomomorpha</taxon>
        <taxon>Pentatomoidea</taxon>
        <taxon>Pentatomidae</taxon>
        <taxon>Pentatominae</taxon>
        <taxon>Nezara</taxon>
    </lineage>
</organism>
<proteinExistence type="predicted"/>
<protein>
    <submittedName>
        <fullName evidence="1">Uncharacterized protein</fullName>
    </submittedName>
</protein>
<dbReference type="Proteomes" id="UP001152798">
    <property type="component" value="Chromosome 3"/>
</dbReference>
<evidence type="ECO:0000313" key="1">
    <source>
        <dbReference type="EMBL" id="CAH1395644.1"/>
    </source>
</evidence>
<sequence length="132" mass="14753">MKSARLLRYASFLSGFDYTVKFKKGEENKNADCLSRVPVPHSNVSTDLLINEECYGDPKEIAGVCHYLTFKRGAGWTPDEIYNHLPSQEVLQGLGTNAKIITKLAMYWSGGKTLTSIAIPIDTPEESKNRRV</sequence>
<name>A0A9P0H586_NEZVI</name>
<dbReference type="AlphaFoldDB" id="A0A9P0H586"/>